<dbReference type="EMBL" id="UINC01033608">
    <property type="protein sequence ID" value="SVB23159.1"/>
    <property type="molecule type" value="Genomic_DNA"/>
</dbReference>
<accession>A0A382CBD3</accession>
<dbReference type="InterPro" id="IPR029044">
    <property type="entry name" value="Nucleotide-diphossugar_trans"/>
</dbReference>
<dbReference type="PANTHER" id="PTHR43630">
    <property type="entry name" value="POLY-BETA-1,6-N-ACETYL-D-GLUCOSAMINE SYNTHASE"/>
    <property type="match status" value="1"/>
</dbReference>
<dbReference type="PANTHER" id="PTHR43630:SF2">
    <property type="entry name" value="GLYCOSYLTRANSFERASE"/>
    <property type="match status" value="1"/>
</dbReference>
<reference evidence="1" key="1">
    <citation type="submission" date="2018-05" db="EMBL/GenBank/DDBJ databases">
        <authorList>
            <person name="Lanie J.A."/>
            <person name="Ng W.-L."/>
            <person name="Kazmierczak K.M."/>
            <person name="Andrzejewski T.M."/>
            <person name="Davidsen T.M."/>
            <person name="Wayne K.J."/>
            <person name="Tettelin H."/>
            <person name="Glass J.I."/>
            <person name="Rusch D."/>
            <person name="Podicherti R."/>
            <person name="Tsui H.-C.T."/>
            <person name="Winkler M.E."/>
        </authorList>
    </citation>
    <scope>NUCLEOTIDE SEQUENCE</scope>
</reference>
<gene>
    <name evidence="1" type="ORF">METZ01_LOCUS176013</name>
</gene>
<sequence length="248" mass="28354">MPKPKIVGVYKVKNESRFIEQSLKSVMDICSDIVVLDNNSSDDTVEICSGFDKVDIIEEKRDLPYDEVREKNIILEKARKLDPDFILAVDGDEIFMPHASEILFEELSTIHPDSDVFEFQFLTLWDDVNTIRTDGIFGYYWQKRLLRMKNQPYSLLFVENDNPGNIHCGSIPPSSVGFDNQAKSSVKIFHLASLDDEVRQRKYGFYTKTDPDNVLTGAYKHMISGEGKFSGPNGIELEQLPKEFTVNL</sequence>
<proteinExistence type="predicted"/>
<dbReference type="Pfam" id="PF13704">
    <property type="entry name" value="Glyco_tranf_2_4"/>
    <property type="match status" value="1"/>
</dbReference>
<protein>
    <recommendedName>
        <fullName evidence="2">Glycosyltransferase 2-like domain-containing protein</fullName>
    </recommendedName>
</protein>
<dbReference type="SUPFAM" id="SSF53448">
    <property type="entry name" value="Nucleotide-diphospho-sugar transferases"/>
    <property type="match status" value="1"/>
</dbReference>
<organism evidence="1">
    <name type="scientific">marine metagenome</name>
    <dbReference type="NCBI Taxonomy" id="408172"/>
    <lineage>
        <taxon>unclassified sequences</taxon>
        <taxon>metagenomes</taxon>
        <taxon>ecological metagenomes</taxon>
    </lineage>
</organism>
<evidence type="ECO:0000313" key="1">
    <source>
        <dbReference type="EMBL" id="SVB23159.1"/>
    </source>
</evidence>
<evidence type="ECO:0008006" key="2">
    <source>
        <dbReference type="Google" id="ProtNLM"/>
    </source>
</evidence>
<name>A0A382CBD3_9ZZZZ</name>
<dbReference type="AlphaFoldDB" id="A0A382CBD3"/>
<dbReference type="Gene3D" id="3.90.550.10">
    <property type="entry name" value="Spore Coat Polysaccharide Biosynthesis Protein SpsA, Chain A"/>
    <property type="match status" value="1"/>
</dbReference>